<evidence type="ECO:0000313" key="3">
    <source>
        <dbReference type="Proteomes" id="UP000294927"/>
    </source>
</evidence>
<dbReference type="OrthoDB" id="223410at2"/>
<sequence length="458" mass="49831">MRRLGVLLACVLLSGSTLHATAAEPSPRAAVTLLRDTQLDPTALYFVSYDGLVNNESFQQDAILTYNGYQYATWYTADRSAVVARRTLPAGAWQKVVLPHQLSTDDSHNVISLGVSPKDGRLHVAMDTHNTQVFYVKSRAGLASAPPTSWSLADFGAVQRTLDGIDLGGISYPQFVVTPDRRLQFSFRTGGSGNGTNELAEYDGSWRKLGKWTSATGNYTGPNGVVSTTRNMYLHGLTYDSRGRLHASFTWREGNAGVLCNQGGLTNHDTGYVYSDDMGRTWRSSGGASVATPIAVNQSLVVDPLDPNHGLMNQESQAIDSSGAPHVIISYVPGRFTQCVTSYAADRTRWGRTFHVMRKADGTWSKTEVPIPPNATGRTRIVFDGADNAYLIMPFGRIVGATKASGWSDWTTLFDRPSMNVFGEVNVDLTNGVLSVLYQQRSTGTTPSPIRVADFRIG</sequence>
<keyword evidence="1" id="KW-0732">Signal</keyword>
<feature type="signal peptide" evidence="1">
    <location>
        <begin position="1"/>
        <end position="22"/>
    </location>
</feature>
<feature type="chain" id="PRO_5020602671" evidence="1">
    <location>
        <begin position="23"/>
        <end position="458"/>
    </location>
</feature>
<gene>
    <name evidence="2" type="ORF">CLV71_104241</name>
</gene>
<protein>
    <submittedName>
        <fullName evidence="2">Putative BNR repeat neuraminidase</fullName>
    </submittedName>
</protein>
<dbReference type="RefSeq" id="WP_133902802.1">
    <property type="nucleotide sequence ID" value="NZ_SOCP01000004.1"/>
</dbReference>
<evidence type="ECO:0000313" key="2">
    <source>
        <dbReference type="EMBL" id="TDV53773.1"/>
    </source>
</evidence>
<dbReference type="Proteomes" id="UP000294927">
    <property type="component" value="Unassembled WGS sequence"/>
</dbReference>
<dbReference type="EMBL" id="SOCP01000004">
    <property type="protein sequence ID" value="TDV53773.1"/>
    <property type="molecule type" value="Genomic_DNA"/>
</dbReference>
<accession>A0A4R7VUV4</accession>
<reference evidence="2 3" key="1">
    <citation type="submission" date="2019-03" db="EMBL/GenBank/DDBJ databases">
        <title>Genomic Encyclopedia of Archaeal and Bacterial Type Strains, Phase II (KMG-II): from individual species to whole genera.</title>
        <authorList>
            <person name="Goeker M."/>
        </authorList>
    </citation>
    <scope>NUCLEOTIDE SEQUENCE [LARGE SCALE GENOMIC DNA]</scope>
    <source>
        <strain evidence="2 3">DSM 45499</strain>
    </source>
</reference>
<proteinExistence type="predicted"/>
<keyword evidence="3" id="KW-1185">Reference proteome</keyword>
<dbReference type="Pfam" id="PF15892">
    <property type="entry name" value="BNR_4"/>
    <property type="match status" value="1"/>
</dbReference>
<dbReference type="AlphaFoldDB" id="A0A4R7VUV4"/>
<organism evidence="2 3">
    <name type="scientific">Actinophytocola oryzae</name>
    <dbReference type="NCBI Taxonomy" id="502181"/>
    <lineage>
        <taxon>Bacteria</taxon>
        <taxon>Bacillati</taxon>
        <taxon>Actinomycetota</taxon>
        <taxon>Actinomycetes</taxon>
        <taxon>Pseudonocardiales</taxon>
        <taxon>Pseudonocardiaceae</taxon>
    </lineage>
</organism>
<comment type="caution">
    <text evidence="2">The sequence shown here is derived from an EMBL/GenBank/DDBJ whole genome shotgun (WGS) entry which is preliminary data.</text>
</comment>
<name>A0A4R7VUV4_9PSEU</name>
<evidence type="ECO:0000256" key="1">
    <source>
        <dbReference type="SAM" id="SignalP"/>
    </source>
</evidence>